<name>A0ABT3DCX6_9BACI</name>
<gene>
    <name evidence="1" type="ORF">OIH86_03510</name>
</gene>
<comment type="caution">
    <text evidence="1">The sequence shown here is derived from an EMBL/GenBank/DDBJ whole genome shotgun (WGS) entry which is preliminary data.</text>
</comment>
<sequence>MNAREGWLISKIIFKELIINGALKDEETAYKIVDLVKEHIRNYKAEQKES</sequence>
<protein>
    <submittedName>
        <fullName evidence="1">Uncharacterized protein</fullName>
    </submittedName>
</protein>
<evidence type="ECO:0000313" key="2">
    <source>
        <dbReference type="Proteomes" id="UP001526147"/>
    </source>
</evidence>
<keyword evidence="2" id="KW-1185">Reference proteome</keyword>
<organism evidence="1 2">
    <name type="scientific">Metabacillus halosaccharovorans</name>
    <dbReference type="NCBI Taxonomy" id="930124"/>
    <lineage>
        <taxon>Bacteria</taxon>
        <taxon>Bacillati</taxon>
        <taxon>Bacillota</taxon>
        <taxon>Bacilli</taxon>
        <taxon>Bacillales</taxon>
        <taxon>Bacillaceae</taxon>
        <taxon>Metabacillus</taxon>
    </lineage>
</organism>
<dbReference type="EMBL" id="JAOYEY010000023">
    <property type="protein sequence ID" value="MCV9884708.1"/>
    <property type="molecule type" value="Genomic_DNA"/>
</dbReference>
<dbReference type="RefSeq" id="WP_264141626.1">
    <property type="nucleotide sequence ID" value="NZ_JAOYEY010000023.1"/>
</dbReference>
<accession>A0ABT3DCX6</accession>
<dbReference type="Proteomes" id="UP001526147">
    <property type="component" value="Unassembled WGS sequence"/>
</dbReference>
<reference evidence="1 2" key="1">
    <citation type="submission" date="2022-10" db="EMBL/GenBank/DDBJ databases">
        <title>Draft genome assembly of moderately radiation resistant bacterium Metabacillus halosaccharovorans.</title>
        <authorList>
            <person name="Pal S."/>
            <person name="Gopinathan A."/>
        </authorList>
    </citation>
    <scope>NUCLEOTIDE SEQUENCE [LARGE SCALE GENOMIC DNA]</scope>
    <source>
        <strain evidence="1 2">VITHBRA001</strain>
    </source>
</reference>
<evidence type="ECO:0000313" key="1">
    <source>
        <dbReference type="EMBL" id="MCV9884708.1"/>
    </source>
</evidence>
<proteinExistence type="predicted"/>